<dbReference type="HOGENOM" id="CLU_069882_0_0_1"/>
<dbReference type="EMBL" id="GL891382">
    <property type="protein sequence ID" value="EGO53720.1"/>
    <property type="molecule type" value="Genomic_DNA"/>
</dbReference>
<keyword evidence="1" id="KW-0732">Signal</keyword>
<name>F8MZN0_NEUT8</name>
<proteinExistence type="predicted"/>
<dbReference type="RefSeq" id="XP_009857302.1">
    <property type="nucleotide sequence ID" value="XM_009859000.1"/>
</dbReference>
<feature type="signal peptide" evidence="1">
    <location>
        <begin position="1"/>
        <end position="22"/>
    </location>
</feature>
<gene>
    <name evidence="2" type="ORF">NEUTE1DRAFT_150960</name>
</gene>
<dbReference type="VEuPathDB" id="FungiDB:NEUTE1DRAFT_150960"/>
<evidence type="ECO:0000313" key="3">
    <source>
        <dbReference type="Proteomes" id="UP000008065"/>
    </source>
</evidence>
<evidence type="ECO:0000256" key="1">
    <source>
        <dbReference type="SAM" id="SignalP"/>
    </source>
</evidence>
<evidence type="ECO:0000313" key="2">
    <source>
        <dbReference type="EMBL" id="EGO53720.1"/>
    </source>
</evidence>
<protein>
    <submittedName>
        <fullName evidence="2">Uncharacterized protein</fullName>
    </submittedName>
</protein>
<dbReference type="GeneID" id="20827307"/>
<sequence>MLARSAWAWLVLIAAWASLVASKSPAVVYEMMSAYHIYNIAWLYEGADQRYIYPLLDKDKDKTLFDKSYRQQGHRGSLDKGQMNWGEFCMAWFKDDRLSPDMIPELDMNDLPKTAKALSLVSAPSLVRHELAAGVFNKSYYVLLKEWMDMVLKARKKLATSTIAKDLKGMGLASEKAADIRRAEFWQMEYLGQDMKRLFPGLDIKSRKVDFPEFEELYKRKRELTVVDVLATITSPLNKAKMPAILGLPDNFGWELKFMNAVHDYGASTYGANPKRDMEKSDWTAHTHHRMLMAVERFELEANDYYVCDDS</sequence>
<dbReference type="KEGG" id="nte:NEUTE1DRAFT150960"/>
<dbReference type="OrthoDB" id="5236103at2759"/>
<dbReference type="Proteomes" id="UP000008065">
    <property type="component" value="Unassembled WGS sequence"/>
</dbReference>
<accession>F8MZN0</accession>
<reference evidence="3" key="1">
    <citation type="journal article" date="2011" name="Genetics">
        <title>Massive changes in genome architecture accompany the transition to self-fertility in the filamentous fungus Neurospora tetrasperma.</title>
        <authorList>
            <person name="Ellison C.E."/>
            <person name="Stajich J.E."/>
            <person name="Jacobson D.J."/>
            <person name="Natvig D.O."/>
            <person name="Lapidus A."/>
            <person name="Foster B."/>
            <person name="Aerts A."/>
            <person name="Riley R."/>
            <person name="Lindquist E.A."/>
            <person name="Grigoriev I.V."/>
            <person name="Taylor J.W."/>
        </authorList>
    </citation>
    <scope>NUCLEOTIDE SEQUENCE [LARGE SCALE GENOMIC DNA]</scope>
    <source>
        <strain evidence="3">FGSC 2508 / P0657</strain>
    </source>
</reference>
<organism evidence="2 3">
    <name type="scientific">Neurospora tetrasperma (strain FGSC 2508 / ATCC MYA-4615 / P0657)</name>
    <dbReference type="NCBI Taxonomy" id="510951"/>
    <lineage>
        <taxon>Eukaryota</taxon>
        <taxon>Fungi</taxon>
        <taxon>Dikarya</taxon>
        <taxon>Ascomycota</taxon>
        <taxon>Pezizomycotina</taxon>
        <taxon>Sordariomycetes</taxon>
        <taxon>Sordariomycetidae</taxon>
        <taxon>Sordariales</taxon>
        <taxon>Sordariaceae</taxon>
        <taxon>Neurospora</taxon>
    </lineage>
</organism>
<dbReference type="AlphaFoldDB" id="F8MZN0"/>
<feature type="chain" id="PRO_5003380732" evidence="1">
    <location>
        <begin position="23"/>
        <end position="311"/>
    </location>
</feature>
<keyword evidence="3" id="KW-1185">Reference proteome</keyword>